<comment type="cofactor">
    <cofactor evidence="1">
        <name>pyridoxal 5'-phosphate</name>
        <dbReference type="ChEBI" id="CHEBI:597326"/>
    </cofactor>
</comment>
<dbReference type="NCBIfam" id="NF041359">
    <property type="entry name" value="GntG_guanitoxin"/>
    <property type="match status" value="1"/>
</dbReference>
<dbReference type="NCBIfam" id="NF007825">
    <property type="entry name" value="PRK10534.1"/>
    <property type="match status" value="1"/>
</dbReference>
<gene>
    <name evidence="5" type="primary">g12650</name>
    <name evidence="5" type="ORF">VP750_LOCUS11249</name>
</gene>
<evidence type="ECO:0000259" key="4">
    <source>
        <dbReference type="Pfam" id="PF01212"/>
    </source>
</evidence>
<evidence type="ECO:0000256" key="1">
    <source>
        <dbReference type="ARBA" id="ARBA00001933"/>
    </source>
</evidence>
<dbReference type="Gene3D" id="3.90.1150.10">
    <property type="entry name" value="Aspartate Aminotransferase, domain 1"/>
    <property type="match status" value="1"/>
</dbReference>
<reference evidence="5 6" key="1">
    <citation type="submission" date="2024-06" db="EMBL/GenBank/DDBJ databases">
        <authorList>
            <person name="Kraege A."/>
            <person name="Thomma B."/>
        </authorList>
    </citation>
    <scope>NUCLEOTIDE SEQUENCE [LARGE SCALE GENOMIC DNA]</scope>
</reference>
<keyword evidence="3" id="KW-0663">Pyridoxal phosphate</keyword>
<evidence type="ECO:0000256" key="3">
    <source>
        <dbReference type="ARBA" id="ARBA00022898"/>
    </source>
</evidence>
<dbReference type="InterPro" id="IPR015424">
    <property type="entry name" value="PyrdxlP-dep_Trfase"/>
</dbReference>
<proteinExistence type="inferred from homology"/>
<dbReference type="CDD" id="cd06502">
    <property type="entry name" value="TA_like"/>
    <property type="match status" value="1"/>
</dbReference>
<dbReference type="PANTHER" id="PTHR48097">
    <property type="entry name" value="L-THREONINE ALDOLASE-RELATED"/>
    <property type="match status" value="1"/>
</dbReference>
<dbReference type="SUPFAM" id="SSF53383">
    <property type="entry name" value="PLP-dependent transferases"/>
    <property type="match status" value="1"/>
</dbReference>
<comment type="caution">
    <text evidence="5">The sequence shown here is derived from an EMBL/GenBank/DDBJ whole genome shotgun (WGS) entry which is preliminary data.</text>
</comment>
<dbReference type="Gene3D" id="3.40.640.10">
    <property type="entry name" value="Type I PLP-dependent aspartate aminotransferase-like (Major domain)"/>
    <property type="match status" value="1"/>
</dbReference>
<dbReference type="PIRSF" id="PIRSF017617">
    <property type="entry name" value="Thr_aldolase"/>
    <property type="match status" value="1"/>
</dbReference>
<evidence type="ECO:0000313" key="5">
    <source>
        <dbReference type="EMBL" id="CAL5229343.1"/>
    </source>
</evidence>
<protein>
    <submittedName>
        <fullName evidence="5">G12650 protein</fullName>
    </submittedName>
</protein>
<evidence type="ECO:0000313" key="6">
    <source>
        <dbReference type="Proteomes" id="UP001497392"/>
    </source>
</evidence>
<dbReference type="EMBL" id="CAXHTA020000020">
    <property type="protein sequence ID" value="CAL5229343.1"/>
    <property type="molecule type" value="Genomic_DNA"/>
</dbReference>
<dbReference type="Proteomes" id="UP001497392">
    <property type="component" value="Unassembled WGS sequence"/>
</dbReference>
<accession>A0ABP1GGE2</accession>
<dbReference type="Pfam" id="PF01212">
    <property type="entry name" value="Beta_elim_lyase"/>
    <property type="match status" value="1"/>
</dbReference>
<feature type="domain" description="Aromatic amino acid beta-eliminating lyase/threonine aldolase" evidence="4">
    <location>
        <begin position="3"/>
        <end position="287"/>
    </location>
</feature>
<sequence length="374" mass="39896">MIDLRSDTVTKPTPAMRKAMAEAEVGDDVWGDDPTVHRLQELAAAVVGKEAAIFVPSGTMGNLSAVLAHCHERGSEVIVGDESHIFQYEADGVSVLGGVGMHTVPTADNGELPLAALNKAVRADDQHCPRTSLVCIENTHNRCGGCVLSLEYMQSLKTWADDLGLPIHLDGARVFNAAVALGVDVKAITGLVTSVQFCLSKGLGAPVGSIVAGPKPFIHRVHRLRKMLGGGMRQVGVLAAPGLLSLTDMTKRLQQDHDNAWVLAKGLAACPHIDIRTDLVHTNIVCFDLRKSAPLSAKDFILVLQQRDVYVIPFRGGIRAVTHYDVTSKQCQKALEVILAVLNEPSQHIKLPGKCAMGNGTPLVGPEAPTVNGY</sequence>
<dbReference type="InterPro" id="IPR015421">
    <property type="entry name" value="PyrdxlP-dep_Trfase_major"/>
</dbReference>
<name>A0ABP1GGE2_9CHLO</name>
<evidence type="ECO:0000256" key="2">
    <source>
        <dbReference type="ARBA" id="ARBA00006966"/>
    </source>
</evidence>
<keyword evidence="6" id="KW-1185">Reference proteome</keyword>
<organism evidence="5 6">
    <name type="scientific">Coccomyxa viridis</name>
    <dbReference type="NCBI Taxonomy" id="1274662"/>
    <lineage>
        <taxon>Eukaryota</taxon>
        <taxon>Viridiplantae</taxon>
        <taxon>Chlorophyta</taxon>
        <taxon>core chlorophytes</taxon>
        <taxon>Trebouxiophyceae</taxon>
        <taxon>Trebouxiophyceae incertae sedis</taxon>
        <taxon>Coccomyxaceae</taxon>
        <taxon>Coccomyxa</taxon>
    </lineage>
</organism>
<comment type="similarity">
    <text evidence="2">Belongs to the threonine aldolase family.</text>
</comment>
<dbReference type="PANTHER" id="PTHR48097:SF9">
    <property type="entry name" value="L-THREONINE ALDOLASE"/>
    <property type="match status" value="1"/>
</dbReference>
<dbReference type="InterPro" id="IPR001597">
    <property type="entry name" value="ArAA_b-elim_lyase/Thr_aldolase"/>
</dbReference>
<dbReference type="InterPro" id="IPR015422">
    <property type="entry name" value="PyrdxlP-dep_Trfase_small"/>
</dbReference>
<dbReference type="InterPro" id="IPR023603">
    <property type="entry name" value="Low_specificity_L-TA-like"/>
</dbReference>